<dbReference type="AlphaFoldDB" id="A0A3N1P2H4"/>
<dbReference type="SUPFAM" id="SSF47413">
    <property type="entry name" value="lambda repressor-like DNA-binding domains"/>
    <property type="match status" value="1"/>
</dbReference>
<dbReference type="CDD" id="cd00093">
    <property type="entry name" value="HTH_XRE"/>
    <property type="match status" value="1"/>
</dbReference>
<proteinExistence type="predicted"/>
<dbReference type="Proteomes" id="UP000273643">
    <property type="component" value="Unassembled WGS sequence"/>
</dbReference>
<gene>
    <name evidence="1" type="ORF">EDC38_1548</name>
</gene>
<comment type="caution">
    <text evidence="1">The sequence shown here is derived from an EMBL/GenBank/DDBJ whole genome shotgun (WGS) entry which is preliminary data.</text>
</comment>
<dbReference type="GO" id="GO:0003677">
    <property type="term" value="F:DNA binding"/>
    <property type="evidence" value="ECO:0007669"/>
    <property type="project" value="InterPro"/>
</dbReference>
<evidence type="ECO:0000313" key="1">
    <source>
        <dbReference type="EMBL" id="ROQ20930.1"/>
    </source>
</evidence>
<evidence type="ECO:0000313" key="2">
    <source>
        <dbReference type="Proteomes" id="UP000273643"/>
    </source>
</evidence>
<dbReference type="InterPro" id="IPR001387">
    <property type="entry name" value="Cro/C1-type_HTH"/>
</dbReference>
<reference evidence="1 2" key="1">
    <citation type="submission" date="2018-11" db="EMBL/GenBank/DDBJ databases">
        <title>Genomic Encyclopedia of Type Strains, Phase IV (KMG-IV): sequencing the most valuable type-strain genomes for metagenomic binning, comparative biology and taxonomic classification.</title>
        <authorList>
            <person name="Goeker M."/>
        </authorList>
    </citation>
    <scope>NUCLEOTIDE SEQUENCE [LARGE SCALE GENOMIC DNA]</scope>
    <source>
        <strain evidence="1 2">DSM 16974</strain>
    </source>
</reference>
<dbReference type="RefSeq" id="WP_123638002.1">
    <property type="nucleotide sequence ID" value="NZ_RJUK01000001.1"/>
</dbReference>
<name>A0A3N1P2H4_9GAMM</name>
<dbReference type="Gene3D" id="1.10.260.40">
    <property type="entry name" value="lambda repressor-like DNA-binding domains"/>
    <property type="match status" value="1"/>
</dbReference>
<dbReference type="EMBL" id="RJUK01000001">
    <property type="protein sequence ID" value="ROQ20930.1"/>
    <property type="molecule type" value="Genomic_DNA"/>
</dbReference>
<organism evidence="1 2">
    <name type="scientific">Marinimicrobium koreense</name>
    <dbReference type="NCBI Taxonomy" id="306545"/>
    <lineage>
        <taxon>Bacteria</taxon>
        <taxon>Pseudomonadati</taxon>
        <taxon>Pseudomonadota</taxon>
        <taxon>Gammaproteobacteria</taxon>
        <taxon>Cellvibrionales</taxon>
        <taxon>Cellvibrionaceae</taxon>
        <taxon>Marinimicrobium</taxon>
    </lineage>
</organism>
<accession>A0A3N1P2H4</accession>
<sequence length="80" mass="9142">MGDVIERIKVICKSEGLTREELVSKTGMNYARWHNLMNNRGVMRPEEIVLTGKAFPEDKHWIVFGEELPEAGQISPESKD</sequence>
<keyword evidence="2" id="KW-1185">Reference proteome</keyword>
<dbReference type="InterPro" id="IPR010982">
    <property type="entry name" value="Lambda_DNA-bd_dom_sf"/>
</dbReference>
<dbReference type="OrthoDB" id="6302218at2"/>
<protein>
    <submittedName>
        <fullName evidence="1">Uncharacterized protein</fullName>
    </submittedName>
</protein>